<dbReference type="PROSITE" id="PS00041">
    <property type="entry name" value="HTH_ARAC_FAMILY_1"/>
    <property type="match status" value="1"/>
</dbReference>
<keyword evidence="4" id="KW-0804">Transcription</keyword>
<keyword evidence="2" id="KW-0238">DNA-binding</keyword>
<sequence>MTSSVMPATLSFAVISCSGRSFTGVTLPRAGAAVLNRIDRRADSGAMEVAAALRETARLTVHPALDGLEMLAATYRDHAYALHTHPTYVFGVVTEGVERFRVGRTGNLAMPGSILVVNPEEPHDGEKGCDAGWSYRTCYPPVALMREIADDLGLPDVPLFRSAVLPAPDLAAAFAAAHATAAHGDGGPDDAESAMLTVLAAIVRRFGDRPAGRPADRSGASRRLALYDAAIADDLAASFPLSRLADVGGVNRFQVIRDFKRMAGMTPGQYVRDRRIRRACDLIGTGLPLAAIASEAGFADQSHLTRAFKTVKGVTPAAYRRAIVG</sequence>
<dbReference type="SUPFAM" id="SSF46689">
    <property type="entry name" value="Homeodomain-like"/>
    <property type="match status" value="2"/>
</dbReference>
<reference evidence="6" key="2">
    <citation type="submission" date="2020-09" db="EMBL/GenBank/DDBJ databases">
        <authorList>
            <person name="Sun Q."/>
            <person name="Kim S."/>
        </authorList>
    </citation>
    <scope>NUCLEOTIDE SEQUENCE</scope>
    <source>
        <strain evidence="6">KCTC 42651</strain>
    </source>
</reference>
<dbReference type="AlphaFoldDB" id="A0A918XQ71"/>
<dbReference type="InterPro" id="IPR050204">
    <property type="entry name" value="AraC_XylS_family_regulators"/>
</dbReference>
<organism evidence="6 7">
    <name type="scientific">Thalassobaculum fulvum</name>
    <dbReference type="NCBI Taxonomy" id="1633335"/>
    <lineage>
        <taxon>Bacteria</taxon>
        <taxon>Pseudomonadati</taxon>
        <taxon>Pseudomonadota</taxon>
        <taxon>Alphaproteobacteria</taxon>
        <taxon>Rhodospirillales</taxon>
        <taxon>Thalassobaculaceae</taxon>
        <taxon>Thalassobaculum</taxon>
    </lineage>
</organism>
<name>A0A918XQ71_9PROT</name>
<dbReference type="GO" id="GO:0003700">
    <property type="term" value="F:DNA-binding transcription factor activity"/>
    <property type="evidence" value="ECO:0007669"/>
    <property type="project" value="InterPro"/>
</dbReference>
<dbReference type="GO" id="GO:0043565">
    <property type="term" value="F:sequence-specific DNA binding"/>
    <property type="evidence" value="ECO:0007669"/>
    <property type="project" value="InterPro"/>
</dbReference>
<dbReference type="InterPro" id="IPR003313">
    <property type="entry name" value="AraC-bd"/>
</dbReference>
<keyword evidence="3" id="KW-0010">Activator</keyword>
<dbReference type="Pfam" id="PF02311">
    <property type="entry name" value="AraC_binding"/>
    <property type="match status" value="1"/>
</dbReference>
<keyword evidence="7" id="KW-1185">Reference proteome</keyword>
<accession>A0A918XQ71</accession>
<feature type="domain" description="HTH araC/xylS-type" evidence="5">
    <location>
        <begin position="231"/>
        <end position="322"/>
    </location>
</feature>
<evidence type="ECO:0000256" key="4">
    <source>
        <dbReference type="ARBA" id="ARBA00023163"/>
    </source>
</evidence>
<evidence type="ECO:0000256" key="2">
    <source>
        <dbReference type="ARBA" id="ARBA00023125"/>
    </source>
</evidence>
<dbReference type="Proteomes" id="UP000630353">
    <property type="component" value="Unassembled WGS sequence"/>
</dbReference>
<dbReference type="Pfam" id="PF12833">
    <property type="entry name" value="HTH_18"/>
    <property type="match status" value="1"/>
</dbReference>
<evidence type="ECO:0000256" key="3">
    <source>
        <dbReference type="ARBA" id="ARBA00023159"/>
    </source>
</evidence>
<dbReference type="InterPro" id="IPR018060">
    <property type="entry name" value="HTH_AraC"/>
</dbReference>
<dbReference type="InterPro" id="IPR018062">
    <property type="entry name" value="HTH_AraC-typ_CS"/>
</dbReference>
<reference evidence="6" key="1">
    <citation type="journal article" date="2014" name="Int. J. Syst. Evol. Microbiol.">
        <title>Complete genome sequence of Corynebacterium casei LMG S-19264T (=DSM 44701T), isolated from a smear-ripened cheese.</title>
        <authorList>
            <consortium name="US DOE Joint Genome Institute (JGI-PGF)"/>
            <person name="Walter F."/>
            <person name="Albersmeier A."/>
            <person name="Kalinowski J."/>
            <person name="Ruckert C."/>
        </authorList>
    </citation>
    <scope>NUCLEOTIDE SEQUENCE</scope>
    <source>
        <strain evidence="6">KCTC 42651</strain>
    </source>
</reference>
<protein>
    <submittedName>
        <fullName evidence="6">AraC family transcriptional regulator</fullName>
    </submittedName>
</protein>
<proteinExistence type="predicted"/>
<dbReference type="Gene3D" id="1.10.10.60">
    <property type="entry name" value="Homeodomain-like"/>
    <property type="match status" value="1"/>
</dbReference>
<dbReference type="InterPro" id="IPR037923">
    <property type="entry name" value="HTH-like"/>
</dbReference>
<dbReference type="SMART" id="SM00342">
    <property type="entry name" value="HTH_ARAC"/>
    <property type="match status" value="1"/>
</dbReference>
<dbReference type="PANTHER" id="PTHR46796">
    <property type="entry name" value="HTH-TYPE TRANSCRIPTIONAL ACTIVATOR RHAS-RELATED"/>
    <property type="match status" value="1"/>
</dbReference>
<evidence type="ECO:0000256" key="1">
    <source>
        <dbReference type="ARBA" id="ARBA00023015"/>
    </source>
</evidence>
<dbReference type="EMBL" id="BMZS01000003">
    <property type="protein sequence ID" value="GHD45446.1"/>
    <property type="molecule type" value="Genomic_DNA"/>
</dbReference>
<comment type="caution">
    <text evidence="6">The sequence shown here is derived from an EMBL/GenBank/DDBJ whole genome shotgun (WGS) entry which is preliminary data.</text>
</comment>
<evidence type="ECO:0000313" key="7">
    <source>
        <dbReference type="Proteomes" id="UP000630353"/>
    </source>
</evidence>
<dbReference type="PANTHER" id="PTHR46796:SF2">
    <property type="entry name" value="TRANSCRIPTIONAL REGULATORY PROTEIN"/>
    <property type="match status" value="1"/>
</dbReference>
<evidence type="ECO:0000259" key="5">
    <source>
        <dbReference type="PROSITE" id="PS01124"/>
    </source>
</evidence>
<gene>
    <name evidence="6" type="ORF">GCM10017083_13410</name>
</gene>
<dbReference type="PROSITE" id="PS01124">
    <property type="entry name" value="HTH_ARAC_FAMILY_2"/>
    <property type="match status" value="1"/>
</dbReference>
<dbReference type="SUPFAM" id="SSF51215">
    <property type="entry name" value="Regulatory protein AraC"/>
    <property type="match status" value="1"/>
</dbReference>
<keyword evidence="1" id="KW-0805">Transcription regulation</keyword>
<evidence type="ECO:0000313" key="6">
    <source>
        <dbReference type="EMBL" id="GHD45446.1"/>
    </source>
</evidence>
<dbReference type="InterPro" id="IPR009057">
    <property type="entry name" value="Homeodomain-like_sf"/>
</dbReference>